<dbReference type="Pfam" id="PF25778">
    <property type="entry name" value="DUF7948"/>
    <property type="match status" value="1"/>
</dbReference>
<dbReference type="Pfam" id="PF13585">
    <property type="entry name" value="CHU_C"/>
    <property type="match status" value="1"/>
</dbReference>
<dbReference type="InterPro" id="IPR022409">
    <property type="entry name" value="PKD/Chitinase_dom"/>
</dbReference>
<feature type="signal peptide" evidence="1">
    <location>
        <begin position="1"/>
        <end position="24"/>
    </location>
</feature>
<dbReference type="InterPro" id="IPR044023">
    <property type="entry name" value="Ig_7"/>
</dbReference>
<dbReference type="InterPro" id="IPR057708">
    <property type="entry name" value="DUF7948"/>
</dbReference>
<dbReference type="Pfam" id="PF18911">
    <property type="entry name" value="PKD_4"/>
    <property type="match status" value="2"/>
</dbReference>
<comment type="caution">
    <text evidence="3">The sequence shown here is derived from an EMBL/GenBank/DDBJ whole genome shotgun (WGS) entry which is preliminary data.</text>
</comment>
<dbReference type="CDD" id="cd00146">
    <property type="entry name" value="PKD"/>
    <property type="match status" value="2"/>
</dbReference>
<evidence type="ECO:0000259" key="2">
    <source>
        <dbReference type="PROSITE" id="PS50093"/>
    </source>
</evidence>
<evidence type="ECO:0000313" key="3">
    <source>
        <dbReference type="EMBL" id="MBF9140471.1"/>
    </source>
</evidence>
<dbReference type="SMART" id="SM00089">
    <property type="entry name" value="PKD"/>
    <property type="match status" value="3"/>
</dbReference>
<sequence>MRRIVTRWLGLGSTLLSITSAALASAPGPVATPSAPATLRFIPNQRQWAQPVLFAADVPAGQLFLEKTRLLVARYDARQADHLHHNRAAARTARVKAHAYAVNFVGANPDAAVSGAHPTGAPSNYFLGSNSARWATNVPGYADVRYRQLYPGTDLHLYAHGASMEYDFEVAAGADASRIKLRYEGQESLRVVDGALQIGTSVGQVTEQKPYAYQVIDGRRVAVPCQYVLGPQHTVSFGLPKGYDHSKPLTIDPVLVYATYSGSTGQNWGYTATHDTLGNLYTGGIIFRTGYPVTTGAYDVSYNAAIDMVISKYNPAATSSAGSLLYATYLGGNDDDYAHSLVVNRANELVILGSTASTNFPMPTGVTPYDRTFNGGTADLVLAKLNPNGSQLMGATYVGGSAADGQMSTLSNLYANFGDDFRGDVITDRQDNIYFTSVTRSTNFPTTGGNTLRGGHEAVVMKLNASLSAVGWSTYLGGTGDDAGYSIQLDSVATVYVAGGTTSTSLPNSANGLNATYRGGIADGFVARLAPSLVAPGVVVQQTTFLGTSSYDQAYFVQLDRRGAVYVLGQTNGAYPVTAGTYRNANSRQFIHKMNAALTTTSYSTVFGNGAGTPTSANPYPTNLAPTAFLVDNCGNVLLSGYGASSIAGMPTTPDALLRTVSNSTSGSASEANLNTYGYLYLMQLSPNARRLVYGSYYGTGTTHVDGGTSRFDKRGIIYQAICIRAQQSGGTPPTIPLTANAYARAIGNGAGTNAAAFKMDIARLDANFTPAANSVPNTRTGCAPLTVTFTRANPSNNGTTWNFGNGQTSTQPNNVSVTYTTPGRYPITLTAYDSTSCQAAVIGRDTVTVFGLPRAALGPDVTVCPGSSATLTVTGATPVQSATYVWSPATGLNTTSGPTVVATPAATTQYIVTATTIGGGCVSRDTIVVNVRSALNISIPTAAPLCPGTSATLTATDAGTGATYTWSPATGLSSTTGRTVTANPATTTTYTVRVTTAAGCSGTATTTVTRLGVPQILLRANPRLPVDGQPVAFADTLQSVLPLSNRRWDFGDGQTGTGLTPTHTYAAPGTYTVRLSADVTATGCPITATLTLEVAPAREFKLPNVITPNADGINDDFRPYVTREPVSVQIFTRWGRKVFEQDNYTQGWGSDANVAPGVYYFQLRSASGQTWKGWLEVVK</sequence>
<dbReference type="InterPro" id="IPR035986">
    <property type="entry name" value="PKD_dom_sf"/>
</dbReference>
<dbReference type="PANTHER" id="PTHR35580:SF1">
    <property type="entry name" value="PHYTASE-LIKE DOMAIN-CONTAINING PROTEIN"/>
    <property type="match status" value="1"/>
</dbReference>
<dbReference type="Pfam" id="PF19081">
    <property type="entry name" value="Ig_7"/>
    <property type="match status" value="1"/>
</dbReference>
<dbReference type="Proteomes" id="UP000645610">
    <property type="component" value="Unassembled WGS sequence"/>
</dbReference>
<reference evidence="3 4" key="1">
    <citation type="submission" date="2020-11" db="EMBL/GenBank/DDBJ databases">
        <authorList>
            <person name="Kim M.K."/>
        </authorList>
    </citation>
    <scope>NUCLEOTIDE SEQUENCE [LARGE SCALE GENOMIC DNA]</scope>
    <source>
        <strain evidence="3 4">BT439</strain>
    </source>
</reference>
<protein>
    <submittedName>
        <fullName evidence="3">PKD domain-containing protein</fullName>
    </submittedName>
</protein>
<feature type="domain" description="PKD" evidence="2">
    <location>
        <begin position="1043"/>
        <end position="1100"/>
    </location>
</feature>
<accession>A0A931BF06</accession>
<keyword evidence="4" id="KW-1185">Reference proteome</keyword>
<gene>
    <name evidence="3" type="ORF">I2I01_02425</name>
</gene>
<dbReference type="RefSeq" id="WP_196284820.1">
    <property type="nucleotide sequence ID" value="NZ_JADQDP010000001.1"/>
</dbReference>
<dbReference type="InterPro" id="IPR013783">
    <property type="entry name" value="Ig-like_fold"/>
</dbReference>
<dbReference type="SUPFAM" id="SSF49299">
    <property type="entry name" value="PKD domain"/>
    <property type="match status" value="2"/>
</dbReference>
<feature type="domain" description="PKD" evidence="2">
    <location>
        <begin position="801"/>
        <end position="837"/>
    </location>
</feature>
<dbReference type="PROSITE" id="PS50093">
    <property type="entry name" value="PKD"/>
    <property type="match status" value="2"/>
</dbReference>
<organism evidence="3 4">
    <name type="scientific">Hymenobacter properus</name>
    <dbReference type="NCBI Taxonomy" id="2791026"/>
    <lineage>
        <taxon>Bacteria</taxon>
        <taxon>Pseudomonadati</taxon>
        <taxon>Bacteroidota</taxon>
        <taxon>Cytophagia</taxon>
        <taxon>Cytophagales</taxon>
        <taxon>Hymenobacteraceae</taxon>
        <taxon>Hymenobacter</taxon>
    </lineage>
</organism>
<dbReference type="PANTHER" id="PTHR35580">
    <property type="entry name" value="CELL SURFACE GLYCOPROTEIN (S-LAYER PROTEIN)-LIKE PROTEIN"/>
    <property type="match status" value="1"/>
</dbReference>
<proteinExistence type="predicted"/>
<dbReference type="AlphaFoldDB" id="A0A931BF06"/>
<dbReference type="InterPro" id="IPR000601">
    <property type="entry name" value="PKD_dom"/>
</dbReference>
<evidence type="ECO:0000313" key="4">
    <source>
        <dbReference type="Proteomes" id="UP000645610"/>
    </source>
</evidence>
<dbReference type="InterPro" id="IPR052918">
    <property type="entry name" value="Motility_Chemotaxis_Reg"/>
</dbReference>
<name>A0A931BF06_9BACT</name>
<evidence type="ECO:0000256" key="1">
    <source>
        <dbReference type="SAM" id="SignalP"/>
    </source>
</evidence>
<keyword evidence="1" id="KW-0732">Signal</keyword>
<dbReference type="Gene3D" id="2.60.40.10">
    <property type="entry name" value="Immunoglobulins"/>
    <property type="match status" value="2"/>
</dbReference>
<feature type="chain" id="PRO_5037227720" evidence="1">
    <location>
        <begin position="25"/>
        <end position="1180"/>
    </location>
</feature>
<dbReference type="EMBL" id="JADQDP010000001">
    <property type="protein sequence ID" value="MBF9140471.1"/>
    <property type="molecule type" value="Genomic_DNA"/>
</dbReference>